<dbReference type="InterPro" id="IPR015422">
    <property type="entry name" value="PyrdxlP-dep_Trfase_small"/>
</dbReference>
<evidence type="ECO:0000313" key="6">
    <source>
        <dbReference type="EMBL" id="ANO50959.1"/>
    </source>
</evidence>
<evidence type="ECO:0000256" key="1">
    <source>
        <dbReference type="ARBA" id="ARBA00022898"/>
    </source>
</evidence>
<name>A0A193LF00_9GAMM</name>
<keyword evidence="1 4" id="KW-0663">Pyridoxal phosphate</keyword>
<evidence type="ECO:0000256" key="4">
    <source>
        <dbReference type="PIRSR" id="PIRSR000390-2"/>
    </source>
</evidence>
<keyword evidence="7" id="KW-1185">Reference proteome</keyword>
<proteinExistence type="inferred from homology"/>
<gene>
    <name evidence="6" type="ORF">BA177_06825</name>
</gene>
<dbReference type="RefSeq" id="WP_068614580.1">
    <property type="nucleotide sequence ID" value="NZ_CP016268.1"/>
</dbReference>
<feature type="modified residue" description="N6-(pyridoxal phosphate)lysine" evidence="4">
    <location>
        <position position="180"/>
    </location>
</feature>
<dbReference type="PIRSF" id="PIRSF000390">
    <property type="entry name" value="PLP_StrS"/>
    <property type="match status" value="1"/>
</dbReference>
<dbReference type="GO" id="GO:0000271">
    <property type="term" value="P:polysaccharide biosynthetic process"/>
    <property type="evidence" value="ECO:0007669"/>
    <property type="project" value="TreeGrafter"/>
</dbReference>
<dbReference type="Gene3D" id="3.40.640.10">
    <property type="entry name" value="Type I PLP-dependent aspartate aminotransferase-like (Major domain)"/>
    <property type="match status" value="1"/>
</dbReference>
<dbReference type="STRING" id="1548547.BA177_06825"/>
<sequence length="407" mass="43921">MRTLAPSGSPIRLRELLACATAVGKPAADTLRQALCAELGVKHAFLMANGRGAMSLLLRSLASQQADRERRYVVVPSYTCYSVAASALMAGLEVLVCDIDEDTLCYNREQLESIDFSRVLAIVSANLYGIPDRLPELETLAQRHGVFLLDDAAQCLGATVAGRRVGTFGDAGILSFDKGKIITSINGGVIVTNNDALAAKLAAALGELQPLPLATRVTELIKLGVYFTMLNPWLYGIPANLPFLKLGATRYEDDYPLQRYFDGLAPLALAQFRRMAEINASRRACAAIYEAQLPRMPLLATISPVANSEPVWLRFPLRIRDAAARTDFLSKNRKNGCSASYPLSIADVPEIRDRIVVQNGTSHGGRTIAGQIVTLPTHGYVNDNDIARICDGLTLLSASPACATRSS</sequence>
<feature type="active site" description="Proton acceptor" evidence="3">
    <location>
        <position position="180"/>
    </location>
</feature>
<dbReference type="InterPro" id="IPR015424">
    <property type="entry name" value="PyrdxlP-dep_Trfase"/>
</dbReference>
<dbReference type="PANTHER" id="PTHR30244:SF34">
    <property type="entry name" value="DTDP-4-AMINO-4,6-DIDEOXYGALACTOSE TRANSAMINASE"/>
    <property type="match status" value="1"/>
</dbReference>
<dbReference type="GO" id="GO:0030170">
    <property type="term" value="F:pyridoxal phosphate binding"/>
    <property type="evidence" value="ECO:0007669"/>
    <property type="project" value="TreeGrafter"/>
</dbReference>
<dbReference type="SUPFAM" id="SSF53383">
    <property type="entry name" value="PLP-dependent transferases"/>
    <property type="match status" value="1"/>
</dbReference>
<dbReference type="InterPro" id="IPR015421">
    <property type="entry name" value="PyrdxlP-dep_Trfase_major"/>
</dbReference>
<reference evidence="6 7" key="1">
    <citation type="submission" date="2016-06" db="EMBL/GenBank/DDBJ databases">
        <title>Complete genome sequence of a deep-branching marine Gamma Proteobacterium Woeseia oceani type strain XK5.</title>
        <authorList>
            <person name="Mu D."/>
            <person name="Du Z."/>
        </authorList>
    </citation>
    <scope>NUCLEOTIDE SEQUENCE [LARGE SCALE GENOMIC DNA]</scope>
    <source>
        <strain evidence="6 7">XK5</strain>
    </source>
</reference>
<dbReference type="KEGG" id="woc:BA177_06825"/>
<evidence type="ECO:0000256" key="2">
    <source>
        <dbReference type="ARBA" id="ARBA00037999"/>
    </source>
</evidence>
<dbReference type="PANTHER" id="PTHR30244">
    <property type="entry name" value="TRANSAMINASE"/>
    <property type="match status" value="1"/>
</dbReference>
<comment type="similarity">
    <text evidence="2 5">Belongs to the DegT/DnrJ/EryC1 family.</text>
</comment>
<dbReference type="AlphaFoldDB" id="A0A193LF00"/>
<dbReference type="Gene3D" id="3.90.1150.10">
    <property type="entry name" value="Aspartate Aminotransferase, domain 1"/>
    <property type="match status" value="1"/>
</dbReference>
<dbReference type="InterPro" id="IPR000653">
    <property type="entry name" value="DegT/StrS_aminotransferase"/>
</dbReference>
<dbReference type="GO" id="GO:0008483">
    <property type="term" value="F:transaminase activity"/>
    <property type="evidence" value="ECO:0007669"/>
    <property type="project" value="TreeGrafter"/>
</dbReference>
<evidence type="ECO:0000256" key="5">
    <source>
        <dbReference type="RuleBase" id="RU004508"/>
    </source>
</evidence>
<dbReference type="EMBL" id="CP016268">
    <property type="protein sequence ID" value="ANO50959.1"/>
    <property type="molecule type" value="Genomic_DNA"/>
</dbReference>
<evidence type="ECO:0008006" key="8">
    <source>
        <dbReference type="Google" id="ProtNLM"/>
    </source>
</evidence>
<dbReference type="Proteomes" id="UP000092695">
    <property type="component" value="Chromosome"/>
</dbReference>
<organism evidence="6 7">
    <name type="scientific">Woeseia oceani</name>
    <dbReference type="NCBI Taxonomy" id="1548547"/>
    <lineage>
        <taxon>Bacteria</taxon>
        <taxon>Pseudomonadati</taxon>
        <taxon>Pseudomonadota</taxon>
        <taxon>Gammaproteobacteria</taxon>
        <taxon>Woeseiales</taxon>
        <taxon>Woeseiaceae</taxon>
        <taxon>Woeseia</taxon>
    </lineage>
</organism>
<evidence type="ECO:0000256" key="3">
    <source>
        <dbReference type="PIRSR" id="PIRSR000390-1"/>
    </source>
</evidence>
<evidence type="ECO:0000313" key="7">
    <source>
        <dbReference type="Proteomes" id="UP000092695"/>
    </source>
</evidence>
<accession>A0A193LF00</accession>
<dbReference type="Pfam" id="PF01041">
    <property type="entry name" value="DegT_DnrJ_EryC1"/>
    <property type="match status" value="2"/>
</dbReference>
<protein>
    <recommendedName>
        <fullName evidence="8">Aminotransferase DegT</fullName>
    </recommendedName>
</protein>